<dbReference type="KEGG" id="knv:Pan216_08820"/>
<reference evidence="2 3" key="1">
    <citation type="submission" date="2019-02" db="EMBL/GenBank/DDBJ databases">
        <title>Deep-cultivation of Planctomycetes and their phenomic and genomic characterization uncovers novel biology.</title>
        <authorList>
            <person name="Wiegand S."/>
            <person name="Jogler M."/>
            <person name="Boedeker C."/>
            <person name="Pinto D."/>
            <person name="Vollmers J."/>
            <person name="Rivas-Marin E."/>
            <person name="Kohn T."/>
            <person name="Peeters S.H."/>
            <person name="Heuer A."/>
            <person name="Rast P."/>
            <person name="Oberbeckmann S."/>
            <person name="Bunk B."/>
            <person name="Jeske O."/>
            <person name="Meyerdierks A."/>
            <person name="Storesund J.E."/>
            <person name="Kallscheuer N."/>
            <person name="Luecker S."/>
            <person name="Lage O.M."/>
            <person name="Pohl T."/>
            <person name="Merkel B.J."/>
            <person name="Hornburger P."/>
            <person name="Mueller R.-W."/>
            <person name="Bruemmer F."/>
            <person name="Labrenz M."/>
            <person name="Spormann A.M."/>
            <person name="Op den Camp H."/>
            <person name="Overmann J."/>
            <person name="Amann R."/>
            <person name="Jetten M.S.M."/>
            <person name="Mascher T."/>
            <person name="Medema M.H."/>
            <person name="Devos D.P."/>
            <person name="Kaster A.-K."/>
            <person name="Ovreas L."/>
            <person name="Rohde M."/>
            <person name="Galperin M.Y."/>
            <person name="Jogler C."/>
        </authorList>
    </citation>
    <scope>NUCLEOTIDE SEQUENCE [LARGE SCALE GENOMIC DNA]</scope>
    <source>
        <strain evidence="2 3">Pan216</strain>
    </source>
</reference>
<dbReference type="AlphaFoldDB" id="A0A518AZA2"/>
<protein>
    <submittedName>
        <fullName evidence="2">Uncharacterized protein</fullName>
    </submittedName>
</protein>
<keyword evidence="1" id="KW-1133">Transmembrane helix</keyword>
<feature type="transmembrane region" description="Helical" evidence="1">
    <location>
        <begin position="7"/>
        <end position="26"/>
    </location>
</feature>
<dbReference type="RefSeq" id="WP_145255271.1">
    <property type="nucleotide sequence ID" value="NZ_CP036279.1"/>
</dbReference>
<evidence type="ECO:0000256" key="1">
    <source>
        <dbReference type="SAM" id="Phobius"/>
    </source>
</evidence>
<dbReference type="EMBL" id="CP036279">
    <property type="protein sequence ID" value="QDU60045.1"/>
    <property type="molecule type" value="Genomic_DNA"/>
</dbReference>
<organism evidence="2 3">
    <name type="scientific">Kolteria novifilia</name>
    <dbReference type="NCBI Taxonomy" id="2527975"/>
    <lineage>
        <taxon>Bacteria</taxon>
        <taxon>Pseudomonadati</taxon>
        <taxon>Planctomycetota</taxon>
        <taxon>Planctomycetia</taxon>
        <taxon>Kolteriales</taxon>
        <taxon>Kolteriaceae</taxon>
        <taxon>Kolteria</taxon>
    </lineage>
</organism>
<evidence type="ECO:0000313" key="2">
    <source>
        <dbReference type="EMBL" id="QDU60045.1"/>
    </source>
</evidence>
<proteinExistence type="predicted"/>
<name>A0A518AZA2_9BACT</name>
<keyword evidence="3" id="KW-1185">Reference proteome</keyword>
<dbReference type="Proteomes" id="UP000317093">
    <property type="component" value="Chromosome"/>
</dbReference>
<accession>A0A518AZA2</accession>
<sequence length="213" mass="23581">MRNGKRLEVVVCGIALVALAILFVMVGDTHEVVLADAQRAGAARSDFVMRFLERTVTPHRVEEGFVVLPSSSLTEQRLLQLLGALRECQYVVVRQQRMLGNGESVRPMTWEPTEEGGVGFHVTNEEVPNTRIADELAAVKVELERQIVTVAKALRTLRPGVVIPEEVLREQTLQAVERTTSVGELRPVSFEPVDIVEPFEAARWSTLSPSASQ</sequence>
<evidence type="ECO:0000313" key="3">
    <source>
        <dbReference type="Proteomes" id="UP000317093"/>
    </source>
</evidence>
<keyword evidence="1" id="KW-0812">Transmembrane</keyword>
<gene>
    <name evidence="2" type="ORF">Pan216_08820</name>
</gene>
<keyword evidence="1" id="KW-0472">Membrane</keyword>